<name>A0A812HLG8_9DINO</name>
<accession>A0A812HLG8</accession>
<dbReference type="InterPro" id="IPR050177">
    <property type="entry name" value="Lipid_A_modif_metabolic_enz"/>
</dbReference>
<dbReference type="Gene3D" id="3.40.50.720">
    <property type="entry name" value="NAD(P)-binding Rossmann-like Domain"/>
    <property type="match status" value="1"/>
</dbReference>
<dbReference type="Proteomes" id="UP000604046">
    <property type="component" value="Unassembled WGS sequence"/>
</dbReference>
<dbReference type="EMBL" id="CAJNDS010000096">
    <property type="protein sequence ID" value="CAE6954532.1"/>
    <property type="molecule type" value="Genomic_DNA"/>
</dbReference>
<evidence type="ECO:0000313" key="5">
    <source>
        <dbReference type="Proteomes" id="UP000604046"/>
    </source>
</evidence>
<dbReference type="GO" id="GO:0006694">
    <property type="term" value="P:steroid biosynthetic process"/>
    <property type="evidence" value="ECO:0007669"/>
    <property type="project" value="InterPro"/>
</dbReference>
<feature type="domain" description="3-beta hydroxysteroid dehydrogenase/isomerase" evidence="3">
    <location>
        <begin position="13"/>
        <end position="238"/>
    </location>
</feature>
<dbReference type="InterPro" id="IPR036291">
    <property type="entry name" value="NAD(P)-bd_dom_sf"/>
</dbReference>
<protein>
    <submittedName>
        <fullName evidence="4">Nsdhl protein</fullName>
    </submittedName>
</protein>
<dbReference type="OrthoDB" id="10058185at2759"/>
<evidence type="ECO:0000256" key="2">
    <source>
        <dbReference type="RuleBase" id="RU004475"/>
    </source>
</evidence>
<dbReference type="Pfam" id="PF01073">
    <property type="entry name" value="3Beta_HSD"/>
    <property type="match status" value="1"/>
</dbReference>
<evidence type="ECO:0000259" key="3">
    <source>
        <dbReference type="Pfam" id="PF01073"/>
    </source>
</evidence>
<proteinExistence type="inferred from homology"/>
<keyword evidence="5" id="KW-1185">Reference proteome</keyword>
<comment type="similarity">
    <text evidence="1 2">Belongs to the 3-beta-HSD family.</text>
</comment>
<evidence type="ECO:0000313" key="4">
    <source>
        <dbReference type="EMBL" id="CAE6954532.1"/>
    </source>
</evidence>
<organism evidence="4 5">
    <name type="scientific">Symbiodinium natans</name>
    <dbReference type="NCBI Taxonomy" id="878477"/>
    <lineage>
        <taxon>Eukaryota</taxon>
        <taxon>Sar</taxon>
        <taxon>Alveolata</taxon>
        <taxon>Dinophyceae</taxon>
        <taxon>Suessiales</taxon>
        <taxon>Symbiodiniaceae</taxon>
        <taxon>Symbiodinium</taxon>
    </lineage>
</organism>
<dbReference type="AlphaFoldDB" id="A0A812HLG8"/>
<keyword evidence="2" id="KW-0560">Oxidoreductase</keyword>
<evidence type="ECO:0000256" key="1">
    <source>
        <dbReference type="ARBA" id="ARBA00009219"/>
    </source>
</evidence>
<dbReference type="PANTHER" id="PTHR43245">
    <property type="entry name" value="BIFUNCTIONAL POLYMYXIN RESISTANCE PROTEIN ARNA"/>
    <property type="match status" value="1"/>
</dbReference>
<dbReference type="SUPFAM" id="SSF51735">
    <property type="entry name" value="NAD(P)-binding Rossmann-fold domains"/>
    <property type="match status" value="1"/>
</dbReference>
<comment type="caution">
    <text evidence="4">The sequence shown here is derived from an EMBL/GenBank/DDBJ whole genome shotgun (WGS) entry which is preliminary data.</text>
</comment>
<dbReference type="GO" id="GO:0016616">
    <property type="term" value="F:oxidoreductase activity, acting on the CH-OH group of donors, NAD or NADP as acceptor"/>
    <property type="evidence" value="ECO:0007669"/>
    <property type="project" value="InterPro"/>
</dbReference>
<reference evidence="4" key="1">
    <citation type="submission" date="2021-02" db="EMBL/GenBank/DDBJ databases">
        <authorList>
            <person name="Dougan E. K."/>
            <person name="Rhodes N."/>
            <person name="Thang M."/>
            <person name="Chan C."/>
        </authorList>
    </citation>
    <scope>NUCLEOTIDE SEQUENCE</scope>
</reference>
<gene>
    <name evidence="4" type="primary">Nsdhl</name>
    <name evidence="4" type="ORF">SNAT2548_LOCUS1688</name>
</gene>
<dbReference type="InterPro" id="IPR002225">
    <property type="entry name" value="3Beta_OHSteriod_DH/Estase"/>
</dbReference>
<sequence length="353" mass="38934">MEGQAPSDLELTAVFGGSGYLGQAVARRLRELGVPTLILDMQAPPSDIPGATFAQCDIREAARVAELLKGVKTVIHAAGYIDIRRCFHPTASREINVRGTRNVLEACRSAGVRRLVFVSTSNVLMAERECLDVTEESPVPPNPSTEYSRTKLEAEALVLAEARRAEGLLVTVLRPPWIWGPGDRNFWTVAGNPLPLSMRTGYCQGIYLRNAANALVHAAAQLKDCDAPAHGQALFVRDPVGESGDGGLLHCQRLYRCQVAGRTVLEQWDIPFAALLWAAWLADLLCRALWFLFGVQLQRGDGFTEYAMWAAFGHHTFSDRKAREVLGPWPEVSMDQAIQETRTHYKLGKQKLS</sequence>